<accession>A0A1H6SRM2</accession>
<reference evidence="3" key="1">
    <citation type="submission" date="2016-10" db="EMBL/GenBank/DDBJ databases">
        <authorList>
            <person name="Varghese N."/>
            <person name="Submissions S."/>
        </authorList>
    </citation>
    <scope>NUCLEOTIDE SEQUENCE [LARGE SCALE GENOMIC DNA]</scope>
    <source>
        <strain evidence="3">DSM 17934</strain>
    </source>
</reference>
<dbReference type="PANTHER" id="PTHR48098">
    <property type="entry name" value="ENTEROCHELIN ESTERASE-RELATED"/>
    <property type="match status" value="1"/>
</dbReference>
<dbReference type="SUPFAM" id="SSF53474">
    <property type="entry name" value="alpha/beta-Hydrolases"/>
    <property type="match status" value="1"/>
</dbReference>
<dbReference type="PANTHER" id="PTHR48098:SF6">
    <property type="entry name" value="FERRI-BACILLIBACTIN ESTERASE BESA"/>
    <property type="match status" value="1"/>
</dbReference>
<dbReference type="AlphaFoldDB" id="A0A1H6SRM2"/>
<dbReference type="Proteomes" id="UP000199702">
    <property type="component" value="Unassembled WGS sequence"/>
</dbReference>
<dbReference type="EMBL" id="FNYA01000002">
    <property type="protein sequence ID" value="SEI69526.1"/>
    <property type="molecule type" value="Genomic_DNA"/>
</dbReference>
<evidence type="ECO:0000256" key="1">
    <source>
        <dbReference type="SAM" id="MobiDB-lite"/>
    </source>
</evidence>
<dbReference type="InterPro" id="IPR050583">
    <property type="entry name" value="Mycobacterial_A85_antigen"/>
</dbReference>
<gene>
    <name evidence="2" type="ORF">SAMN05660918_1443</name>
</gene>
<dbReference type="Gene3D" id="1.25.40.10">
    <property type="entry name" value="Tetratricopeptide repeat domain"/>
    <property type="match status" value="1"/>
</dbReference>
<feature type="compositionally biased region" description="Basic and acidic residues" evidence="1">
    <location>
        <begin position="376"/>
        <end position="387"/>
    </location>
</feature>
<evidence type="ECO:0000313" key="2">
    <source>
        <dbReference type="EMBL" id="SEI69526.1"/>
    </source>
</evidence>
<dbReference type="InterPro" id="IPR000801">
    <property type="entry name" value="Esterase-like"/>
</dbReference>
<protein>
    <recommendedName>
        <fullName evidence="4">Esterase</fullName>
    </recommendedName>
</protein>
<name>A0A1H6SRM2_9FLAO</name>
<proteinExistence type="predicted"/>
<feature type="region of interest" description="Disordered" evidence="1">
    <location>
        <begin position="376"/>
        <end position="406"/>
    </location>
</feature>
<dbReference type="Gene3D" id="3.40.50.1820">
    <property type="entry name" value="alpha/beta hydrolase"/>
    <property type="match status" value="1"/>
</dbReference>
<evidence type="ECO:0008006" key="4">
    <source>
        <dbReference type="Google" id="ProtNLM"/>
    </source>
</evidence>
<sequence>MKIKSVLLFLMVSISVFSQKIEEKIQSKKLNDERTFSVITPASYESNPTKKYPVLVLLDGEYLADPFSGILKYGNYWDDLPEMIIVAVNQNYGETRFNDSNYGEDGLPADSGAKFFEFIGFELLPYVQQKYRTLPFRMIAGHDTTAGFLNFYLYKDDPIFNAFISLAPEMATAMEDRIADRLAKIQKPIFYYHATSTGDLEEIQEKTKKLDDVAKDIKNPNMIYRYDVFKNTSHYSLVAEAIPSAMYFIFNGYQPISKLEFNEKILKLDKGYAQYLIDKYDYIEKKIGIKMQPRMSDFKAIEAAILKNKAYDEFQLLAEYSDKQYPKTMLGTYQRGMYFEKTGDSKRAAKEYMRAYTQEPIGDLTKDYLLDRAEALKGKKDEPKVEEVPTDTPAEPVPTEEPKKDE</sequence>
<dbReference type="InterPro" id="IPR011990">
    <property type="entry name" value="TPR-like_helical_dom_sf"/>
</dbReference>
<keyword evidence="3" id="KW-1185">Reference proteome</keyword>
<organism evidence="2 3">
    <name type="scientific">Flavobacterium terrigena</name>
    <dbReference type="NCBI Taxonomy" id="402734"/>
    <lineage>
        <taxon>Bacteria</taxon>
        <taxon>Pseudomonadati</taxon>
        <taxon>Bacteroidota</taxon>
        <taxon>Flavobacteriia</taxon>
        <taxon>Flavobacteriales</taxon>
        <taxon>Flavobacteriaceae</taxon>
        <taxon>Flavobacterium</taxon>
    </lineage>
</organism>
<dbReference type="OrthoDB" id="1142077at2"/>
<dbReference type="Pfam" id="PF00756">
    <property type="entry name" value="Esterase"/>
    <property type="match status" value="1"/>
</dbReference>
<evidence type="ECO:0000313" key="3">
    <source>
        <dbReference type="Proteomes" id="UP000199702"/>
    </source>
</evidence>
<dbReference type="InterPro" id="IPR029058">
    <property type="entry name" value="AB_hydrolase_fold"/>
</dbReference>
<dbReference type="STRING" id="402734.SAMN05660918_1443"/>
<dbReference type="RefSeq" id="WP_091310478.1">
    <property type="nucleotide sequence ID" value="NZ_CBCSJU010000002.1"/>
</dbReference>